<reference evidence="1" key="1">
    <citation type="submission" date="2017-10" db="EMBL/GenBank/DDBJ databases">
        <title>Genome sequence of cellulolytic Lachnospiraceae bacterium XHS1971 isolated from hotspring sediment.</title>
        <authorList>
            <person name="Vasudevan G."/>
            <person name="Joshi A.J."/>
            <person name="Hivarkar S."/>
            <person name="Lanjekar V.B."/>
            <person name="Dhakephalkar P.K."/>
            <person name="Dagar S."/>
        </authorList>
    </citation>
    <scope>NUCLEOTIDE SEQUENCE</scope>
    <source>
        <strain evidence="1">XHS1971</strain>
    </source>
</reference>
<name>A0AC61DB95_9FIRM</name>
<organism evidence="1 2">
    <name type="scientific">Sporanaerobium hydrogeniformans</name>
    <dbReference type="NCBI Taxonomy" id="3072179"/>
    <lineage>
        <taxon>Bacteria</taxon>
        <taxon>Bacillati</taxon>
        <taxon>Bacillota</taxon>
        <taxon>Clostridia</taxon>
        <taxon>Lachnospirales</taxon>
        <taxon>Lachnospiraceae</taxon>
        <taxon>Sporanaerobium</taxon>
    </lineage>
</organism>
<accession>A0AC61DB95</accession>
<proteinExistence type="predicted"/>
<sequence length="73" mass="8982">MKGQELSKQEHEKQALIYEICKLQEEMAVTLNQFSDVTEPELVDYYTYYYKANEIRHSYLLKKLKKIYYRHKE</sequence>
<evidence type="ECO:0000313" key="1">
    <source>
        <dbReference type="EMBL" id="PHV70033.1"/>
    </source>
</evidence>
<dbReference type="EMBL" id="PEDL01000015">
    <property type="protein sequence ID" value="PHV70033.1"/>
    <property type="molecule type" value="Genomic_DNA"/>
</dbReference>
<evidence type="ECO:0000313" key="2">
    <source>
        <dbReference type="Proteomes" id="UP000224460"/>
    </source>
</evidence>
<protein>
    <submittedName>
        <fullName evidence="1">DUF2508 domain-containing protein</fullName>
    </submittedName>
</protein>
<gene>
    <name evidence="1" type="ORF">CS063_12880</name>
</gene>
<dbReference type="Proteomes" id="UP000224460">
    <property type="component" value="Unassembled WGS sequence"/>
</dbReference>
<comment type="caution">
    <text evidence="1">The sequence shown here is derived from an EMBL/GenBank/DDBJ whole genome shotgun (WGS) entry which is preliminary data.</text>
</comment>
<keyword evidence="2" id="KW-1185">Reference proteome</keyword>